<dbReference type="KEGG" id="abas:ACPOL_2883"/>
<keyword evidence="3" id="KW-1185">Reference proteome</keyword>
<dbReference type="RefSeq" id="WP_201759204.1">
    <property type="nucleotide sequence ID" value="NZ_CP030840.1"/>
</dbReference>
<dbReference type="InterPro" id="IPR036291">
    <property type="entry name" value="NAD(P)-bd_dom_sf"/>
</dbReference>
<evidence type="ECO:0000313" key="2">
    <source>
        <dbReference type="EMBL" id="AXC12187.1"/>
    </source>
</evidence>
<name>A0A2Z5G0F2_9BACT</name>
<sequence>MGATRGIGAETAIALAHHGWNIRALARNGCPKDSADSYEWVKGNALDRDSVVMAAKGVDAIVHAVNPAGYRKWAKLVLPMVDNTIAAAQASGARVLLPGTIYNFGAGAFPDLREDSPQQAETHKGKIRIALEQKLEAAGREGVRALIVRFGDFFGPRTGNSWFSQALVKPNRPVTSILNPGVKGIGHAWCYLPDAGEAFAQLMDRAEELATFESFHFRGHWDEDGTQMIMAIRRACDNQNIPVKTLPWWLLRLASPFNETMRELYATRPLWAAPIKLDNTKLLRFLGKEPHTPLLKAVETTLRGLRCIVG</sequence>
<dbReference type="GO" id="GO:0005737">
    <property type="term" value="C:cytoplasm"/>
    <property type="evidence" value="ECO:0007669"/>
    <property type="project" value="TreeGrafter"/>
</dbReference>
<reference evidence="2 3" key="1">
    <citation type="journal article" date="2018" name="Front. Microbiol.">
        <title>Hydrolytic Capabilities as a Key to Environmental Success: Chitinolytic and Cellulolytic Acidobacteria From Acidic Sub-arctic Soils and Boreal Peatlands.</title>
        <authorList>
            <person name="Belova S.E."/>
            <person name="Ravin N.V."/>
            <person name="Pankratov T.A."/>
            <person name="Rakitin A.L."/>
            <person name="Ivanova A.A."/>
            <person name="Beletsky A.V."/>
            <person name="Mardanov A.V."/>
            <person name="Sinninghe Damste J.S."/>
            <person name="Dedysh S.N."/>
        </authorList>
    </citation>
    <scope>NUCLEOTIDE SEQUENCE [LARGE SCALE GENOMIC DNA]</scope>
    <source>
        <strain evidence="2 3">SBC82</strain>
    </source>
</reference>
<proteinExistence type="predicted"/>
<dbReference type="InterPro" id="IPR051783">
    <property type="entry name" value="NAD(P)-dependent_oxidoreduct"/>
</dbReference>
<dbReference type="EMBL" id="CP030840">
    <property type="protein sequence ID" value="AXC12187.1"/>
    <property type="molecule type" value="Genomic_DNA"/>
</dbReference>
<dbReference type="Pfam" id="PF01370">
    <property type="entry name" value="Epimerase"/>
    <property type="match status" value="1"/>
</dbReference>
<gene>
    <name evidence="2" type="ORF">ACPOL_2883</name>
</gene>
<dbReference type="SUPFAM" id="SSF51735">
    <property type="entry name" value="NAD(P)-binding Rossmann-fold domains"/>
    <property type="match status" value="1"/>
</dbReference>
<dbReference type="GO" id="GO:0004029">
    <property type="term" value="F:aldehyde dehydrogenase (NAD+) activity"/>
    <property type="evidence" value="ECO:0007669"/>
    <property type="project" value="TreeGrafter"/>
</dbReference>
<dbReference type="PANTHER" id="PTHR48079">
    <property type="entry name" value="PROTEIN YEEZ"/>
    <property type="match status" value="1"/>
</dbReference>
<protein>
    <submittedName>
        <fullName evidence="2">Nucleoside-diphosphate-sugar epimerase</fullName>
    </submittedName>
</protein>
<evidence type="ECO:0000313" key="3">
    <source>
        <dbReference type="Proteomes" id="UP000253606"/>
    </source>
</evidence>
<accession>A0A2Z5G0F2</accession>
<dbReference type="PANTHER" id="PTHR48079:SF6">
    <property type="entry name" value="NAD(P)-BINDING DOMAIN-CONTAINING PROTEIN-RELATED"/>
    <property type="match status" value="1"/>
</dbReference>
<feature type="domain" description="NAD-dependent epimerase/dehydratase" evidence="1">
    <location>
        <begin position="2"/>
        <end position="208"/>
    </location>
</feature>
<dbReference type="Proteomes" id="UP000253606">
    <property type="component" value="Chromosome"/>
</dbReference>
<organism evidence="2 3">
    <name type="scientific">Acidisarcina polymorpha</name>
    <dbReference type="NCBI Taxonomy" id="2211140"/>
    <lineage>
        <taxon>Bacteria</taxon>
        <taxon>Pseudomonadati</taxon>
        <taxon>Acidobacteriota</taxon>
        <taxon>Terriglobia</taxon>
        <taxon>Terriglobales</taxon>
        <taxon>Acidobacteriaceae</taxon>
        <taxon>Acidisarcina</taxon>
    </lineage>
</organism>
<evidence type="ECO:0000259" key="1">
    <source>
        <dbReference type="Pfam" id="PF01370"/>
    </source>
</evidence>
<dbReference type="Gene3D" id="3.40.50.720">
    <property type="entry name" value="NAD(P)-binding Rossmann-like Domain"/>
    <property type="match status" value="1"/>
</dbReference>
<dbReference type="InterPro" id="IPR001509">
    <property type="entry name" value="Epimerase_deHydtase"/>
</dbReference>
<dbReference type="AlphaFoldDB" id="A0A2Z5G0F2"/>